<comment type="caution">
    <text evidence="1">The sequence shown here is derived from an EMBL/GenBank/DDBJ whole genome shotgun (WGS) entry which is preliminary data.</text>
</comment>
<feature type="non-terminal residue" evidence="1">
    <location>
        <position position="1"/>
    </location>
</feature>
<evidence type="ECO:0000313" key="1">
    <source>
        <dbReference type="EMBL" id="CAK9029662.1"/>
    </source>
</evidence>
<evidence type="ECO:0000313" key="2">
    <source>
        <dbReference type="Proteomes" id="UP001642484"/>
    </source>
</evidence>
<name>A0ABP0KUN2_9DINO</name>
<keyword evidence="2" id="KW-1185">Reference proteome</keyword>
<protein>
    <submittedName>
        <fullName evidence="1">Uncharacterized protein</fullName>
    </submittedName>
</protein>
<proteinExistence type="predicted"/>
<accession>A0ABP0KUN2</accession>
<sequence>EFFLEELQEVSELQEAWTAVDGAAVPVLRRRNAAALEKSARRKGSVHSLGCLHARALGEEEHLVVRGWAMWAGKEGAARCGVGWLKVARWSF</sequence>
<organism evidence="1 2">
    <name type="scientific">Durusdinium trenchii</name>
    <dbReference type="NCBI Taxonomy" id="1381693"/>
    <lineage>
        <taxon>Eukaryota</taxon>
        <taxon>Sar</taxon>
        <taxon>Alveolata</taxon>
        <taxon>Dinophyceae</taxon>
        <taxon>Suessiales</taxon>
        <taxon>Symbiodiniaceae</taxon>
        <taxon>Durusdinium</taxon>
    </lineage>
</organism>
<reference evidence="1 2" key="1">
    <citation type="submission" date="2024-02" db="EMBL/GenBank/DDBJ databases">
        <authorList>
            <person name="Chen Y."/>
            <person name="Shah S."/>
            <person name="Dougan E. K."/>
            <person name="Thang M."/>
            <person name="Chan C."/>
        </authorList>
    </citation>
    <scope>NUCLEOTIDE SEQUENCE [LARGE SCALE GENOMIC DNA]</scope>
</reference>
<dbReference type="Proteomes" id="UP001642484">
    <property type="component" value="Unassembled WGS sequence"/>
</dbReference>
<gene>
    <name evidence="1" type="ORF">CCMP2556_LOCUS17570</name>
</gene>
<dbReference type="EMBL" id="CAXAMN010009746">
    <property type="protein sequence ID" value="CAK9029662.1"/>
    <property type="molecule type" value="Genomic_DNA"/>
</dbReference>